<dbReference type="EMBL" id="CM007381">
    <property type="protein sequence ID" value="ONK79708.1"/>
    <property type="molecule type" value="Genomic_DNA"/>
</dbReference>
<keyword evidence="2" id="KW-1133">Transmembrane helix</keyword>
<dbReference type="OrthoDB" id="552664at2759"/>
<accession>A0A5P1FNA3</accession>
<keyword evidence="4" id="KW-1185">Reference proteome</keyword>
<evidence type="ECO:0000256" key="1">
    <source>
        <dbReference type="SAM" id="MobiDB-lite"/>
    </source>
</evidence>
<gene>
    <name evidence="3" type="ORF">A4U43_C01F9230</name>
</gene>
<protein>
    <submittedName>
        <fullName evidence="3">Uncharacterized protein</fullName>
    </submittedName>
</protein>
<proteinExistence type="predicted"/>
<evidence type="ECO:0000256" key="2">
    <source>
        <dbReference type="SAM" id="Phobius"/>
    </source>
</evidence>
<dbReference type="InterPro" id="IPR011990">
    <property type="entry name" value="TPR-like_helical_dom_sf"/>
</dbReference>
<feature type="transmembrane region" description="Helical" evidence="2">
    <location>
        <begin position="105"/>
        <end position="123"/>
    </location>
</feature>
<reference evidence="4" key="1">
    <citation type="journal article" date="2017" name="Nat. Commun.">
        <title>The asparagus genome sheds light on the origin and evolution of a young Y chromosome.</title>
        <authorList>
            <person name="Harkess A."/>
            <person name="Zhou J."/>
            <person name="Xu C."/>
            <person name="Bowers J.E."/>
            <person name="Van der Hulst R."/>
            <person name="Ayyampalayam S."/>
            <person name="Mercati F."/>
            <person name="Riccardi P."/>
            <person name="McKain M.R."/>
            <person name="Kakrana A."/>
            <person name="Tang H."/>
            <person name="Ray J."/>
            <person name="Groenendijk J."/>
            <person name="Arikit S."/>
            <person name="Mathioni S.M."/>
            <person name="Nakano M."/>
            <person name="Shan H."/>
            <person name="Telgmann-Rauber A."/>
            <person name="Kanno A."/>
            <person name="Yue Z."/>
            <person name="Chen H."/>
            <person name="Li W."/>
            <person name="Chen Y."/>
            <person name="Xu X."/>
            <person name="Zhang Y."/>
            <person name="Luo S."/>
            <person name="Chen H."/>
            <person name="Gao J."/>
            <person name="Mao Z."/>
            <person name="Pires J.C."/>
            <person name="Luo M."/>
            <person name="Kudrna D."/>
            <person name="Wing R.A."/>
            <person name="Meyers B.C."/>
            <person name="Yi K."/>
            <person name="Kong H."/>
            <person name="Lavrijsen P."/>
            <person name="Sunseri F."/>
            <person name="Falavigna A."/>
            <person name="Ye Y."/>
            <person name="Leebens-Mack J.H."/>
            <person name="Chen G."/>
        </authorList>
    </citation>
    <scope>NUCLEOTIDE SEQUENCE [LARGE SCALE GENOMIC DNA]</scope>
    <source>
        <strain evidence="4">cv. DH0086</strain>
    </source>
</reference>
<keyword evidence="2" id="KW-0472">Membrane</keyword>
<name>A0A5P1FNA3_ASPOF</name>
<sequence length="703" mass="79270">MEILASRYLLPLPPLSIKSSSFALKSPSPNPNPNPIPKPKPASISCSVNASNYNGWDDLELLDGSRSSTDWLISLGPVDSKLAFTFSLGFFSALAVSKVRFSSMLVVPVSVLVFVGGFLAGSARFRVADEKVRDLESFLDGLMSELEKGTELSFDFLDRSKVEGYLEVIECMKKNVGGSIVGEILNGHWDFDSFQFGRTKKINTKSSKKRKELDFIQYIGALFQETPKVKDNSKGNATEQLNSVASGSETENQENAWIEGSELMFNKKPSKPKAEEKDKGRGIKTVVRLDDPVQNIEESTHGRTFYRSKDSGYANDMLSYEEELNNMNRSSRFTSEQQNFRRRVFKHNYERRLMQRDIGHYTNLGIDQRTTESMDFFTKESETSSLDETFELSDRTHNPSNRHRTRSLTKEPILKSEDQSVEATQQPVHGSEEGKTPSTSKISADEEFSRYMEEATNLLKKARECLRHQTTEETTESILYKSAKLLSAAEAIRPMSLLAVGQLGNTYLLHGELKLKISKELRTLLLRNDASLKGKGRSVESKKLNTCELSREDVETTLVEVCEECEVLLVEAGRKYRTALSIDGNDVRALYNWGLALSFRAQLVADIGPEAAPDADKIYLAAIDKFDAMMSRSDLYATDALYRWGTVLQQRSYLRPRNNREKVKLLHQAKSLFEDVLSVDSDNLQVREALVSCVSELSYDDKW</sequence>
<dbReference type="Gene3D" id="1.25.40.10">
    <property type="entry name" value="Tetratricopeptide repeat domain"/>
    <property type="match status" value="1"/>
</dbReference>
<dbReference type="PANTHER" id="PTHR36888">
    <property type="entry name" value="TETRATRICOPEPTIDE-LIKE HELICAL DOMAIN-CONTAINING PROTEIN-RELATED"/>
    <property type="match status" value="1"/>
</dbReference>
<dbReference type="SUPFAM" id="SSF48452">
    <property type="entry name" value="TPR-like"/>
    <property type="match status" value="1"/>
</dbReference>
<dbReference type="AlphaFoldDB" id="A0A5P1FNA3"/>
<dbReference type="OMA" id="DLQFNKY"/>
<dbReference type="Gramene" id="ONK79708">
    <property type="protein sequence ID" value="ONK79708"/>
    <property type="gene ID" value="A4U43_C01F9230"/>
</dbReference>
<organism evidence="3 4">
    <name type="scientific">Asparagus officinalis</name>
    <name type="common">Garden asparagus</name>
    <dbReference type="NCBI Taxonomy" id="4686"/>
    <lineage>
        <taxon>Eukaryota</taxon>
        <taxon>Viridiplantae</taxon>
        <taxon>Streptophyta</taxon>
        <taxon>Embryophyta</taxon>
        <taxon>Tracheophyta</taxon>
        <taxon>Spermatophyta</taxon>
        <taxon>Magnoliopsida</taxon>
        <taxon>Liliopsida</taxon>
        <taxon>Asparagales</taxon>
        <taxon>Asparagaceae</taxon>
        <taxon>Asparagoideae</taxon>
        <taxon>Asparagus</taxon>
    </lineage>
</organism>
<evidence type="ECO:0000313" key="3">
    <source>
        <dbReference type="EMBL" id="ONK79708.1"/>
    </source>
</evidence>
<keyword evidence="2" id="KW-0812">Transmembrane</keyword>
<dbReference type="PANTHER" id="PTHR36888:SF2">
    <property type="entry name" value="TETRATRICOPEPTIDE REPEAT (TPR)-LIKE SUPERFAMILY PROTEIN"/>
    <property type="match status" value="1"/>
</dbReference>
<dbReference type="Proteomes" id="UP000243459">
    <property type="component" value="Chromosome 1"/>
</dbReference>
<feature type="region of interest" description="Disordered" evidence="1">
    <location>
        <begin position="378"/>
        <end position="446"/>
    </location>
</feature>
<evidence type="ECO:0000313" key="4">
    <source>
        <dbReference type="Proteomes" id="UP000243459"/>
    </source>
</evidence>
<feature type="compositionally biased region" description="Basic and acidic residues" evidence="1">
    <location>
        <begin position="408"/>
        <end position="418"/>
    </location>
</feature>